<protein>
    <recommendedName>
        <fullName evidence="5">RRM domain-containing protein</fullName>
    </recommendedName>
</protein>
<feature type="domain" description="RRM" evidence="5">
    <location>
        <begin position="125"/>
        <end position="197"/>
    </location>
</feature>
<dbReference type="Gene3D" id="3.30.70.330">
    <property type="match status" value="2"/>
</dbReference>
<accession>A0A0G4J0H1</accession>
<dbReference type="PROSITE" id="PS50102">
    <property type="entry name" value="RRM"/>
    <property type="match status" value="2"/>
</dbReference>
<dbReference type="Pfam" id="PF00076">
    <property type="entry name" value="RRM_1"/>
    <property type="match status" value="2"/>
</dbReference>
<name>A0A0G4J0H1_PLABS</name>
<feature type="region of interest" description="Disordered" evidence="4">
    <location>
        <begin position="1"/>
        <end position="26"/>
    </location>
</feature>
<evidence type="ECO:0000313" key="6">
    <source>
        <dbReference type="EMBL" id="CEP00839.1"/>
    </source>
</evidence>
<gene>
    <name evidence="6" type="ORF">PBRA_008151</name>
</gene>
<reference evidence="6 7" key="1">
    <citation type="submission" date="2015-02" db="EMBL/GenBank/DDBJ databases">
        <authorList>
            <person name="Chooi Y.-H."/>
        </authorList>
    </citation>
    <scope>NUCLEOTIDE SEQUENCE [LARGE SCALE GENOMIC DNA]</scope>
    <source>
        <strain evidence="6">E3</strain>
    </source>
</reference>
<dbReference type="InterPro" id="IPR000504">
    <property type="entry name" value="RRM_dom"/>
</dbReference>
<feature type="compositionally biased region" description="Basic and acidic residues" evidence="4">
    <location>
        <begin position="1"/>
        <end position="19"/>
    </location>
</feature>
<keyword evidence="7" id="KW-1185">Reference proteome</keyword>
<evidence type="ECO:0000256" key="1">
    <source>
        <dbReference type="ARBA" id="ARBA00022737"/>
    </source>
</evidence>
<dbReference type="PANTHER" id="PTHR48032:SF6">
    <property type="entry name" value="RNA-BINDING (RRM_RBD_RNP MOTIFS) FAMILY PROTEIN"/>
    <property type="match status" value="1"/>
</dbReference>
<evidence type="ECO:0000256" key="2">
    <source>
        <dbReference type="ARBA" id="ARBA00022884"/>
    </source>
</evidence>
<feature type="domain" description="RRM" evidence="5">
    <location>
        <begin position="30"/>
        <end position="110"/>
    </location>
</feature>
<dbReference type="AlphaFoldDB" id="A0A0G4J0H1"/>
<evidence type="ECO:0000256" key="4">
    <source>
        <dbReference type="SAM" id="MobiDB-lite"/>
    </source>
</evidence>
<feature type="non-terminal residue" evidence="6">
    <location>
        <position position="197"/>
    </location>
</feature>
<organism evidence="6 7">
    <name type="scientific">Plasmodiophora brassicae</name>
    <name type="common">Clubroot disease agent</name>
    <dbReference type="NCBI Taxonomy" id="37360"/>
    <lineage>
        <taxon>Eukaryota</taxon>
        <taxon>Sar</taxon>
        <taxon>Rhizaria</taxon>
        <taxon>Endomyxa</taxon>
        <taxon>Phytomyxea</taxon>
        <taxon>Plasmodiophorida</taxon>
        <taxon>Plasmodiophoridae</taxon>
        <taxon>Plasmodiophora</taxon>
    </lineage>
</organism>
<dbReference type="InterPro" id="IPR012677">
    <property type="entry name" value="Nucleotide-bd_a/b_plait_sf"/>
</dbReference>
<dbReference type="SUPFAM" id="SSF54928">
    <property type="entry name" value="RNA-binding domain, RBD"/>
    <property type="match status" value="2"/>
</dbReference>
<dbReference type="OMA" id="MRDPDGR"/>
<dbReference type="OrthoDB" id="1875751at2759"/>
<dbReference type="STRING" id="37360.A0A0G4J0H1"/>
<evidence type="ECO:0000256" key="3">
    <source>
        <dbReference type="PROSITE-ProRule" id="PRU00176"/>
    </source>
</evidence>
<dbReference type="SMART" id="SM00360">
    <property type="entry name" value="RRM"/>
    <property type="match status" value="2"/>
</dbReference>
<dbReference type="Proteomes" id="UP000039324">
    <property type="component" value="Unassembled WGS sequence"/>
</dbReference>
<proteinExistence type="predicted"/>
<keyword evidence="1" id="KW-0677">Repeat</keyword>
<evidence type="ECO:0000313" key="7">
    <source>
        <dbReference type="Proteomes" id="UP000039324"/>
    </source>
</evidence>
<sequence>MANDDARSPGDHRRGRSDPDQAAPADNRCRRLFIGGVSWDTTDEKFRAYFEQFGALEEAIIMRDKATGQSRGFGFVTFMSPDPVPTVLAQSLELDGRQIDPKVAVRKEEMDRRNANLLPRDAPDRKIFVGSVPPEVTADAFRTYFEAFGPTQEAVLMKGYGFVRFLEQSSVEAVLNQAEHVINGMKVEPQRATPRRA</sequence>
<evidence type="ECO:0000259" key="5">
    <source>
        <dbReference type="PROSITE" id="PS50102"/>
    </source>
</evidence>
<dbReference type="GO" id="GO:0006417">
    <property type="term" value="P:regulation of translation"/>
    <property type="evidence" value="ECO:0007669"/>
    <property type="project" value="TreeGrafter"/>
</dbReference>
<dbReference type="PANTHER" id="PTHR48032">
    <property type="entry name" value="RNA-BINDING PROTEIN MUSASHI HOMOLOG RBP6"/>
    <property type="match status" value="1"/>
</dbReference>
<dbReference type="EMBL" id="CDSF01000103">
    <property type="protein sequence ID" value="CEP00839.1"/>
    <property type="molecule type" value="Genomic_DNA"/>
</dbReference>
<keyword evidence="2 3" id="KW-0694">RNA-binding</keyword>
<dbReference type="GO" id="GO:0003729">
    <property type="term" value="F:mRNA binding"/>
    <property type="evidence" value="ECO:0007669"/>
    <property type="project" value="TreeGrafter"/>
</dbReference>
<dbReference type="InterPro" id="IPR035979">
    <property type="entry name" value="RBD_domain_sf"/>
</dbReference>